<evidence type="ECO:0000313" key="7">
    <source>
        <dbReference type="EMBL" id="APT91436.1"/>
    </source>
</evidence>
<proteinExistence type="inferred from homology"/>
<feature type="domain" description="Fe/B12 periplasmic-binding" evidence="6">
    <location>
        <begin position="66"/>
        <end position="337"/>
    </location>
</feature>
<protein>
    <recommendedName>
        <fullName evidence="6">Fe/B12 periplasmic-binding domain-containing protein</fullName>
    </recommendedName>
</protein>
<evidence type="ECO:0000256" key="3">
    <source>
        <dbReference type="ARBA" id="ARBA00022448"/>
    </source>
</evidence>
<dbReference type="Pfam" id="PF01497">
    <property type="entry name" value="Peripla_BP_2"/>
    <property type="match status" value="1"/>
</dbReference>
<accession>A0A1L7CZX0</accession>
<keyword evidence="8" id="KW-1185">Reference proteome</keyword>
<sequence length="339" mass="36324">MRIGTRIAAAGAALMLACGPGLAGCSPDETGKAQETSAAAGVEDGAFPVTIEHAFGETTLEQAPTRVVALGATDVDPLLALGVTPVGVAEWHSDEPLAWQKNADTGEQPAFNIPSGENADEKIAALEPDLIVAQWAGLEQADYDKLSQIAPVVPYAEEYPDWSQPWDVTTERIGRAVGRPKAAKELVEEVKGKFEGIRERHPEWQEMSAVAGLYEEENGQLSMLTTLDPRGAFFGKLGFRMSPEVDAMVGDNVWADISLEQASVVDEDVFFLYSDSDESFMAQPVLAGLDVAKKGHVIPLGLLAADDPMLAEAFEWQSVLSLNYLLDGIEEPLAEALAE</sequence>
<keyword evidence="3" id="KW-0813">Transport</keyword>
<feature type="signal peptide" evidence="5">
    <location>
        <begin position="1"/>
        <end position="23"/>
    </location>
</feature>
<gene>
    <name evidence="7" type="ORF">CSPHI_11120</name>
</gene>
<feature type="chain" id="PRO_5038531169" description="Fe/B12 periplasmic-binding domain-containing protein" evidence="5">
    <location>
        <begin position="24"/>
        <end position="339"/>
    </location>
</feature>
<evidence type="ECO:0000259" key="6">
    <source>
        <dbReference type="PROSITE" id="PS50983"/>
    </source>
</evidence>
<dbReference type="RefSeq" id="WP_075693222.1">
    <property type="nucleotide sequence ID" value="NZ_CP009248.1"/>
</dbReference>
<dbReference type="KEGG" id="csph:CSPHI_11120"/>
<keyword evidence="4 5" id="KW-0732">Signal</keyword>
<dbReference type="SUPFAM" id="SSF53807">
    <property type="entry name" value="Helical backbone' metal receptor"/>
    <property type="match status" value="1"/>
</dbReference>
<evidence type="ECO:0000256" key="1">
    <source>
        <dbReference type="ARBA" id="ARBA00004196"/>
    </source>
</evidence>
<evidence type="ECO:0000313" key="8">
    <source>
        <dbReference type="Proteomes" id="UP000185469"/>
    </source>
</evidence>
<dbReference type="Proteomes" id="UP000185469">
    <property type="component" value="Chromosome"/>
</dbReference>
<name>A0A1L7CZX0_9CORY</name>
<dbReference type="CDD" id="cd01146">
    <property type="entry name" value="FhuD"/>
    <property type="match status" value="1"/>
</dbReference>
<dbReference type="GO" id="GO:1901678">
    <property type="term" value="P:iron coordination entity transport"/>
    <property type="evidence" value="ECO:0007669"/>
    <property type="project" value="UniProtKB-ARBA"/>
</dbReference>
<dbReference type="GO" id="GO:0030288">
    <property type="term" value="C:outer membrane-bounded periplasmic space"/>
    <property type="evidence" value="ECO:0007669"/>
    <property type="project" value="TreeGrafter"/>
</dbReference>
<dbReference type="InterPro" id="IPR002491">
    <property type="entry name" value="ABC_transptr_periplasmic_BD"/>
</dbReference>
<dbReference type="PROSITE" id="PS51257">
    <property type="entry name" value="PROKAR_LIPOPROTEIN"/>
    <property type="match status" value="1"/>
</dbReference>
<dbReference type="STRING" id="1437874.CSPHI_11120"/>
<dbReference type="InterPro" id="IPR051313">
    <property type="entry name" value="Bact_iron-sidero_bind"/>
</dbReference>
<comment type="subcellular location">
    <subcellularLocation>
        <location evidence="1">Cell envelope</location>
    </subcellularLocation>
</comment>
<evidence type="ECO:0000256" key="2">
    <source>
        <dbReference type="ARBA" id="ARBA00008814"/>
    </source>
</evidence>
<dbReference type="EMBL" id="CP009248">
    <property type="protein sequence ID" value="APT91436.1"/>
    <property type="molecule type" value="Genomic_DNA"/>
</dbReference>
<dbReference type="OrthoDB" id="9793175at2"/>
<evidence type="ECO:0000256" key="4">
    <source>
        <dbReference type="ARBA" id="ARBA00022729"/>
    </source>
</evidence>
<reference evidence="7 8" key="1">
    <citation type="submission" date="2014-08" db="EMBL/GenBank/DDBJ databases">
        <title>Complete genome sequence of Corynebacterium sphenisci CECT 5990(T) (=DSM 44792(T)), isolated from healthy wild penguins.</title>
        <authorList>
            <person name="Ruckert C."/>
            <person name="Albersmeier A."/>
            <person name="Winkler A."/>
            <person name="Kalinowski J."/>
        </authorList>
    </citation>
    <scope>NUCLEOTIDE SEQUENCE [LARGE SCALE GENOMIC DNA]</scope>
    <source>
        <strain evidence="7 8">DSM 44792</strain>
    </source>
</reference>
<dbReference type="PANTHER" id="PTHR30532">
    <property type="entry name" value="IRON III DICITRATE-BINDING PERIPLASMIC PROTEIN"/>
    <property type="match status" value="1"/>
</dbReference>
<comment type="similarity">
    <text evidence="2">Belongs to the bacterial solute-binding protein 8 family.</text>
</comment>
<dbReference type="AlphaFoldDB" id="A0A1L7CZX0"/>
<organism evidence="7 8">
    <name type="scientific">Corynebacterium sphenisci DSM 44792</name>
    <dbReference type="NCBI Taxonomy" id="1437874"/>
    <lineage>
        <taxon>Bacteria</taxon>
        <taxon>Bacillati</taxon>
        <taxon>Actinomycetota</taxon>
        <taxon>Actinomycetes</taxon>
        <taxon>Mycobacteriales</taxon>
        <taxon>Corynebacteriaceae</taxon>
        <taxon>Corynebacterium</taxon>
    </lineage>
</organism>
<dbReference type="Gene3D" id="3.40.50.1980">
    <property type="entry name" value="Nitrogenase molybdenum iron protein domain"/>
    <property type="match status" value="2"/>
</dbReference>
<dbReference type="PANTHER" id="PTHR30532:SF24">
    <property type="entry name" value="FERRIC ENTEROBACTIN-BINDING PERIPLASMIC PROTEIN FEPB"/>
    <property type="match status" value="1"/>
</dbReference>
<evidence type="ECO:0000256" key="5">
    <source>
        <dbReference type="SAM" id="SignalP"/>
    </source>
</evidence>
<dbReference type="PROSITE" id="PS50983">
    <property type="entry name" value="FE_B12_PBP"/>
    <property type="match status" value="1"/>
</dbReference>